<feature type="transmembrane region" description="Helical" evidence="1">
    <location>
        <begin position="32"/>
        <end position="49"/>
    </location>
</feature>
<reference evidence="2" key="1">
    <citation type="submission" date="2018-01" db="EMBL/GenBank/DDBJ databases">
        <title>An insight into the sialome of Amazonian anophelines.</title>
        <authorList>
            <person name="Ribeiro J.M."/>
            <person name="Scarpassa V."/>
            <person name="Calvo E."/>
        </authorList>
    </citation>
    <scope>NUCLEOTIDE SEQUENCE</scope>
    <source>
        <tissue evidence="2">Salivary glands</tissue>
    </source>
</reference>
<sequence>MQRILFAVQVSILFLQLCCTFATSIVTQIELVMFVTILLTISIIERLALDAPGRTGRELGLVLIFAAQHLIVPQAGIVQLVGGQQLGFARTTDLVRHAGIAAQQQRMANGDQDRVEASRLKLGHYRAVERLELPSFLPGATLLT</sequence>
<organism evidence="2">
    <name type="scientific">Anopheles braziliensis</name>
    <dbReference type="NCBI Taxonomy" id="58242"/>
    <lineage>
        <taxon>Eukaryota</taxon>
        <taxon>Metazoa</taxon>
        <taxon>Ecdysozoa</taxon>
        <taxon>Arthropoda</taxon>
        <taxon>Hexapoda</taxon>
        <taxon>Insecta</taxon>
        <taxon>Pterygota</taxon>
        <taxon>Neoptera</taxon>
        <taxon>Endopterygota</taxon>
        <taxon>Diptera</taxon>
        <taxon>Nematocera</taxon>
        <taxon>Culicoidea</taxon>
        <taxon>Culicidae</taxon>
        <taxon>Anophelinae</taxon>
        <taxon>Anopheles</taxon>
    </lineage>
</organism>
<evidence type="ECO:0000313" key="2">
    <source>
        <dbReference type="EMBL" id="MBW30721.1"/>
    </source>
</evidence>
<protein>
    <submittedName>
        <fullName evidence="2">Putative secreted peptide</fullName>
    </submittedName>
</protein>
<dbReference type="EMBL" id="GGFM01009970">
    <property type="protein sequence ID" value="MBW30721.1"/>
    <property type="molecule type" value="Transcribed_RNA"/>
</dbReference>
<keyword evidence="1" id="KW-1133">Transmembrane helix</keyword>
<proteinExistence type="predicted"/>
<accession>A0A2M3ZQA1</accession>
<evidence type="ECO:0000256" key="1">
    <source>
        <dbReference type="SAM" id="Phobius"/>
    </source>
</evidence>
<name>A0A2M3ZQA1_9DIPT</name>
<dbReference type="AlphaFoldDB" id="A0A2M3ZQA1"/>
<keyword evidence="1" id="KW-0472">Membrane</keyword>
<keyword evidence="1" id="KW-0812">Transmembrane</keyword>